<feature type="transmembrane region" description="Helical" evidence="4">
    <location>
        <begin position="276"/>
        <end position="298"/>
    </location>
</feature>
<evidence type="ECO:0000256" key="3">
    <source>
        <dbReference type="ARBA" id="ARBA00022679"/>
    </source>
</evidence>
<keyword evidence="4" id="KW-0472">Membrane</keyword>
<dbReference type="GO" id="GO:0016757">
    <property type="term" value="F:glycosyltransferase activity"/>
    <property type="evidence" value="ECO:0007669"/>
    <property type="project" value="UniProtKB-KW"/>
</dbReference>
<name>A0ABT2G978_9BACT</name>
<accession>A0ABT2G978</accession>
<evidence type="ECO:0000256" key="2">
    <source>
        <dbReference type="ARBA" id="ARBA00022676"/>
    </source>
</evidence>
<dbReference type="PANTHER" id="PTHR43630">
    <property type="entry name" value="POLY-BETA-1,6-N-ACETYL-D-GLUCOSAMINE SYNTHASE"/>
    <property type="match status" value="1"/>
</dbReference>
<feature type="domain" description="Glycosyltransferase 2-like" evidence="5">
    <location>
        <begin position="43"/>
        <end position="180"/>
    </location>
</feature>
<dbReference type="Pfam" id="PF00535">
    <property type="entry name" value="Glycos_transf_2"/>
    <property type="match status" value="1"/>
</dbReference>
<dbReference type="Proteomes" id="UP001206788">
    <property type="component" value="Unassembled WGS sequence"/>
</dbReference>
<proteinExistence type="inferred from homology"/>
<dbReference type="PANTHER" id="PTHR43630:SF1">
    <property type="entry name" value="POLY-BETA-1,6-N-ACETYL-D-GLUCOSAMINE SYNTHASE"/>
    <property type="match status" value="1"/>
</dbReference>
<dbReference type="InterPro" id="IPR001173">
    <property type="entry name" value="Glyco_trans_2-like"/>
</dbReference>
<protein>
    <submittedName>
        <fullName evidence="6">Glycosyltransferase</fullName>
        <ecNumber evidence="6">2.4.-.-</ecNumber>
    </submittedName>
</protein>
<evidence type="ECO:0000313" key="6">
    <source>
        <dbReference type="EMBL" id="MCS5491759.1"/>
    </source>
</evidence>
<dbReference type="InterPro" id="IPR029044">
    <property type="entry name" value="Nucleotide-diphossugar_trans"/>
</dbReference>
<sequence length="366" mass="41986">MELIIYFIISFILVQFVLGICHILFVWKSFPCKKKSDSLPLVSVLVAARNEEFFLPKLLESFENLNYPSDKIEFLFADDQSEDATFSILNEWCQKQPNAMVYRVEEFDPTKNPKAQAIALIEKKSQGEYLFFTDADCEVPPSWIEALLGAFSEKTGMVIGVTQVKGGNLLGKFQELDWWLTLSLVKVATDWKVPTTGLGNNMCISREAYKASGGFENLTFSLTEDLEISKAVLRKGFLIQNQVCPEALTKTKAECSWRDLLIQRKRWMYGVMTLPIYMKALLALQFFYFPAIVYLLFLNLPMGLGIWFSKSTLQAFFLLMFARKAGKSPSFSTTLLFDFYLLPVTLLTILYYFWPSATKWKSRSYS</sequence>
<keyword evidence="2 6" id="KW-0328">Glycosyltransferase</keyword>
<evidence type="ECO:0000256" key="4">
    <source>
        <dbReference type="SAM" id="Phobius"/>
    </source>
</evidence>
<organism evidence="6 7">
    <name type="scientific">Algoriphagus limi</name>
    <dbReference type="NCBI Taxonomy" id="2975273"/>
    <lineage>
        <taxon>Bacteria</taxon>
        <taxon>Pseudomonadati</taxon>
        <taxon>Bacteroidota</taxon>
        <taxon>Cytophagia</taxon>
        <taxon>Cytophagales</taxon>
        <taxon>Cyclobacteriaceae</taxon>
        <taxon>Algoriphagus</taxon>
    </lineage>
</organism>
<comment type="similarity">
    <text evidence="1">Belongs to the glycosyltransferase 2 family.</text>
</comment>
<dbReference type="EMBL" id="JANWGH010000003">
    <property type="protein sequence ID" value="MCS5491759.1"/>
    <property type="molecule type" value="Genomic_DNA"/>
</dbReference>
<keyword evidence="4" id="KW-0812">Transmembrane</keyword>
<evidence type="ECO:0000313" key="7">
    <source>
        <dbReference type="Proteomes" id="UP001206788"/>
    </source>
</evidence>
<dbReference type="EC" id="2.4.-.-" evidence="6"/>
<keyword evidence="3 6" id="KW-0808">Transferase</keyword>
<reference evidence="6 7" key="1">
    <citation type="submission" date="2022-08" db="EMBL/GenBank/DDBJ databases">
        <title>Algoriphagus sp. CAU 1643 isolated from mud.</title>
        <authorList>
            <person name="Kim W."/>
        </authorList>
    </citation>
    <scope>NUCLEOTIDE SEQUENCE [LARGE SCALE GENOMIC DNA]</scope>
    <source>
        <strain evidence="6 7">CAU 1643</strain>
    </source>
</reference>
<dbReference type="SUPFAM" id="SSF53448">
    <property type="entry name" value="Nucleotide-diphospho-sugar transferases"/>
    <property type="match status" value="1"/>
</dbReference>
<evidence type="ECO:0000259" key="5">
    <source>
        <dbReference type="Pfam" id="PF00535"/>
    </source>
</evidence>
<evidence type="ECO:0000256" key="1">
    <source>
        <dbReference type="ARBA" id="ARBA00006739"/>
    </source>
</evidence>
<dbReference type="RefSeq" id="WP_259415370.1">
    <property type="nucleotide sequence ID" value="NZ_JANWGH010000003.1"/>
</dbReference>
<dbReference type="Gene3D" id="3.90.550.10">
    <property type="entry name" value="Spore Coat Polysaccharide Biosynthesis Protein SpsA, Chain A"/>
    <property type="match status" value="1"/>
</dbReference>
<keyword evidence="4" id="KW-1133">Transmembrane helix</keyword>
<comment type="caution">
    <text evidence="6">The sequence shown here is derived from an EMBL/GenBank/DDBJ whole genome shotgun (WGS) entry which is preliminary data.</text>
</comment>
<keyword evidence="7" id="KW-1185">Reference proteome</keyword>
<gene>
    <name evidence="6" type="ORF">NY014_15060</name>
</gene>
<feature type="transmembrane region" description="Helical" evidence="4">
    <location>
        <begin position="334"/>
        <end position="354"/>
    </location>
</feature>
<feature type="transmembrane region" description="Helical" evidence="4">
    <location>
        <begin position="6"/>
        <end position="27"/>
    </location>
</feature>